<evidence type="ECO:0000256" key="2">
    <source>
        <dbReference type="SAM" id="MobiDB-lite"/>
    </source>
</evidence>
<reference evidence="4 5" key="1">
    <citation type="journal article" date="2018" name="Mol. Plant">
        <title>The genome of Artemisia annua provides insight into the evolution of Asteraceae family and artemisinin biosynthesis.</title>
        <authorList>
            <person name="Shen Q."/>
            <person name="Zhang L."/>
            <person name="Liao Z."/>
            <person name="Wang S."/>
            <person name="Yan T."/>
            <person name="Shi P."/>
            <person name="Liu M."/>
            <person name="Fu X."/>
            <person name="Pan Q."/>
            <person name="Wang Y."/>
            <person name="Lv Z."/>
            <person name="Lu X."/>
            <person name="Zhang F."/>
            <person name="Jiang W."/>
            <person name="Ma Y."/>
            <person name="Chen M."/>
            <person name="Hao X."/>
            <person name="Li L."/>
            <person name="Tang Y."/>
            <person name="Lv G."/>
            <person name="Zhou Y."/>
            <person name="Sun X."/>
            <person name="Brodelius P.E."/>
            <person name="Rose J.K.C."/>
            <person name="Tang K."/>
        </authorList>
    </citation>
    <scope>NUCLEOTIDE SEQUENCE [LARGE SCALE GENOMIC DNA]</scope>
    <source>
        <strain evidence="5">cv. Huhao1</strain>
        <tissue evidence="4">Leaf</tissue>
    </source>
</reference>
<comment type="caution">
    <text evidence="4">The sequence shown here is derived from an EMBL/GenBank/DDBJ whole genome shotgun (WGS) entry which is preliminary data.</text>
</comment>
<keyword evidence="5" id="KW-1185">Reference proteome</keyword>
<dbReference type="Proteomes" id="UP000245207">
    <property type="component" value="Unassembled WGS sequence"/>
</dbReference>
<dbReference type="InterPro" id="IPR012677">
    <property type="entry name" value="Nucleotide-bd_a/b_plait_sf"/>
</dbReference>
<dbReference type="CDD" id="cd00590">
    <property type="entry name" value="RRM_SF"/>
    <property type="match status" value="1"/>
</dbReference>
<feature type="region of interest" description="Disordered" evidence="2">
    <location>
        <begin position="418"/>
        <end position="457"/>
    </location>
</feature>
<protein>
    <recommendedName>
        <fullName evidence="3">RRM domain-containing protein</fullName>
    </recommendedName>
</protein>
<dbReference type="GO" id="GO:0003723">
    <property type="term" value="F:RNA binding"/>
    <property type="evidence" value="ECO:0007669"/>
    <property type="project" value="UniProtKB-UniRule"/>
</dbReference>
<evidence type="ECO:0000313" key="4">
    <source>
        <dbReference type="EMBL" id="PWA67905.1"/>
    </source>
</evidence>
<dbReference type="PROSITE" id="PS50102">
    <property type="entry name" value="RRM"/>
    <property type="match status" value="1"/>
</dbReference>
<proteinExistence type="predicted"/>
<feature type="compositionally biased region" description="Basic and acidic residues" evidence="2">
    <location>
        <begin position="348"/>
        <end position="365"/>
    </location>
</feature>
<name>A0A2U1N300_ARTAN</name>
<gene>
    <name evidence="4" type="ORF">CTI12_AA244900</name>
</gene>
<organism evidence="4 5">
    <name type="scientific">Artemisia annua</name>
    <name type="common">Sweet wormwood</name>
    <dbReference type="NCBI Taxonomy" id="35608"/>
    <lineage>
        <taxon>Eukaryota</taxon>
        <taxon>Viridiplantae</taxon>
        <taxon>Streptophyta</taxon>
        <taxon>Embryophyta</taxon>
        <taxon>Tracheophyta</taxon>
        <taxon>Spermatophyta</taxon>
        <taxon>Magnoliopsida</taxon>
        <taxon>eudicotyledons</taxon>
        <taxon>Gunneridae</taxon>
        <taxon>Pentapetalae</taxon>
        <taxon>asterids</taxon>
        <taxon>campanulids</taxon>
        <taxon>Asterales</taxon>
        <taxon>Asteraceae</taxon>
        <taxon>Asteroideae</taxon>
        <taxon>Anthemideae</taxon>
        <taxon>Artemisiinae</taxon>
        <taxon>Artemisia</taxon>
    </lineage>
</organism>
<evidence type="ECO:0000256" key="1">
    <source>
        <dbReference type="PROSITE-ProRule" id="PRU00176"/>
    </source>
</evidence>
<dbReference type="EMBL" id="PKPP01003740">
    <property type="protein sequence ID" value="PWA67905.1"/>
    <property type="molecule type" value="Genomic_DNA"/>
</dbReference>
<dbReference type="InterPro" id="IPR000504">
    <property type="entry name" value="RRM_dom"/>
</dbReference>
<feature type="region of interest" description="Disordered" evidence="2">
    <location>
        <begin position="120"/>
        <end position="146"/>
    </location>
</feature>
<dbReference type="OrthoDB" id="1740249at2759"/>
<feature type="compositionally biased region" description="Basic and acidic residues" evidence="2">
    <location>
        <begin position="434"/>
        <end position="457"/>
    </location>
</feature>
<dbReference type="InterPro" id="IPR035979">
    <property type="entry name" value="RBD_domain_sf"/>
</dbReference>
<evidence type="ECO:0000313" key="5">
    <source>
        <dbReference type="Proteomes" id="UP000245207"/>
    </source>
</evidence>
<dbReference type="Gene3D" id="3.30.70.330">
    <property type="match status" value="1"/>
</dbReference>
<feature type="domain" description="RRM" evidence="3">
    <location>
        <begin position="35"/>
        <end position="112"/>
    </location>
</feature>
<dbReference type="Pfam" id="PF00076">
    <property type="entry name" value="RRM_1"/>
    <property type="match status" value="1"/>
</dbReference>
<accession>A0A2U1N300</accession>
<feature type="region of interest" description="Disordered" evidence="2">
    <location>
        <begin position="338"/>
        <end position="373"/>
    </location>
</feature>
<evidence type="ECO:0000259" key="3">
    <source>
        <dbReference type="PROSITE" id="PS50102"/>
    </source>
</evidence>
<sequence length="477" mass="55031">MGYRDEEWQEVRRNRDNYRDRRSTKKHETIDKVSVSYYITNLPKDIQPREIWNRCTSIGTIVDVYVAQKLSKMGRRFGFVRFIKVKDTREVEKRLCDIWFGNYHVFASVARFKRVESNMDRQQVNQKEGRARMQQNGMGNGRSYAKVVSREKPKNMEQVQVMRSMKIEKKELTGVTDVSPTILVEVREPTSIPNLLNLCCEEGFSNINIRHVGGLWVWVACENAKVCGKFTANTGIQQMFKSFRSIPSEFVVNERLVWLEISKLPLCAWNSCVFKKIATLWGEVLFADEDESNSLSIGKVCVKTGNMSAIQEPVSVDIEGKKYEIFVKEMATWEPEVGKEGSFYDSENSSRHSEEDEQEINHEQSSECGEYVPNTFNESNKDRFHVEMDKEVPWYCDEKVGGEQDNIGTKENMIHGTCKQQNGDTSSVGGDGDDLNKRNEESKIEKHVDGNSSEEGEHRIELQNLQVIHLYHRALVE</sequence>
<keyword evidence="1" id="KW-0694">RNA-binding</keyword>
<dbReference type="AlphaFoldDB" id="A0A2U1N300"/>
<dbReference type="SUPFAM" id="SSF54928">
    <property type="entry name" value="RNA-binding domain, RBD"/>
    <property type="match status" value="1"/>
</dbReference>